<dbReference type="EMBL" id="JBGBPQ010000002">
    <property type="protein sequence ID" value="KAL1527744.1"/>
    <property type="molecule type" value="Genomic_DNA"/>
</dbReference>
<feature type="signal peptide" evidence="1">
    <location>
        <begin position="1"/>
        <end position="30"/>
    </location>
</feature>
<keyword evidence="3" id="KW-1185">Reference proteome</keyword>
<comment type="caution">
    <text evidence="2">The sequence shown here is derived from an EMBL/GenBank/DDBJ whole genome shotgun (WGS) entry which is preliminary data.</text>
</comment>
<evidence type="ECO:0000313" key="3">
    <source>
        <dbReference type="Proteomes" id="UP001515480"/>
    </source>
</evidence>
<accession>A0AB34JZH2</accession>
<evidence type="ECO:0000313" key="2">
    <source>
        <dbReference type="EMBL" id="KAL1527744.1"/>
    </source>
</evidence>
<gene>
    <name evidence="2" type="ORF">AB1Y20_009129</name>
</gene>
<protein>
    <recommendedName>
        <fullName evidence="4">Amine oxidase</fullName>
    </recommendedName>
</protein>
<organism evidence="2 3">
    <name type="scientific">Prymnesium parvum</name>
    <name type="common">Toxic golden alga</name>
    <dbReference type="NCBI Taxonomy" id="97485"/>
    <lineage>
        <taxon>Eukaryota</taxon>
        <taxon>Haptista</taxon>
        <taxon>Haptophyta</taxon>
        <taxon>Prymnesiophyceae</taxon>
        <taxon>Prymnesiales</taxon>
        <taxon>Prymnesiaceae</taxon>
        <taxon>Prymnesium</taxon>
    </lineage>
</organism>
<proteinExistence type="predicted"/>
<dbReference type="Proteomes" id="UP001515480">
    <property type="component" value="Unassembled WGS sequence"/>
</dbReference>
<evidence type="ECO:0008006" key="4">
    <source>
        <dbReference type="Google" id="ProtNLM"/>
    </source>
</evidence>
<name>A0AB34JZH2_PRYPA</name>
<evidence type="ECO:0000256" key="1">
    <source>
        <dbReference type="SAM" id="SignalP"/>
    </source>
</evidence>
<feature type="chain" id="PRO_5044301265" description="Amine oxidase" evidence="1">
    <location>
        <begin position="31"/>
        <end position="556"/>
    </location>
</feature>
<reference evidence="2 3" key="1">
    <citation type="journal article" date="2024" name="Science">
        <title>Giant polyketide synthase enzymes in the biosynthesis of giant marine polyether toxins.</title>
        <authorList>
            <person name="Fallon T.R."/>
            <person name="Shende V.V."/>
            <person name="Wierzbicki I.H."/>
            <person name="Pendleton A.L."/>
            <person name="Watervoot N.F."/>
            <person name="Auber R.P."/>
            <person name="Gonzalez D.J."/>
            <person name="Wisecaver J.H."/>
            <person name="Moore B.S."/>
        </authorList>
    </citation>
    <scope>NUCLEOTIDE SEQUENCE [LARGE SCALE GENOMIC DNA]</scope>
    <source>
        <strain evidence="2 3">12B1</strain>
    </source>
</reference>
<keyword evidence="1" id="KW-0732">Signal</keyword>
<dbReference type="AlphaFoldDB" id="A0AB34JZH2"/>
<sequence length="556" mass="63366">MLALTKPRSHAAILASTLMLVALLSRQALHSTPRVAHADGYAPDFRRFDLEAHMAWRRRCDWIKLEQLGGPVDGFTTLSLDVRHSEPIDAFLDHQYEAFNRSRPYVLQHGPWRCTQPVMGDSESFAFVERFGPYTTRGGEDWVSAWFSDVGGLSELPSDAPLYMTSGAFMPMTNFHTKGEPEFYPKGDDVPVPHPPINPHHWHMNTGPNWDFRNEADQYVLYQVHSDNSQCAGREGLDCYGFDLPEGFGLSVLKDNHGKNMLFFTGSWLDVRAPNSPAMHHWLEFSATITTRRPRLTVDTFAMIGIPFPMGLQLTRPREEYLSYRNDTNWVEHFNEMLFTVPRSGGSVFWSSISGPPVTASGSQCVTINSWRWHQHGRFMLTGMWLMRGSSTELGLPELLGAQEVHVEVYTDMFLTGPPGQAIPTARRNLTIPEVQKRLKATRGFICEFPLDHPDKWEMVQKDDFWPGVNGHEYPRHVHQTCPSVTLYPGDALTLISFYDPPDSPLIDVPLSGIMTGQHGMLEAFQFNGDCDQEILAEKLRHRVENQNQHEWFHDW</sequence>